<gene>
    <name evidence="3" type="ORF">GCM10012284_64010</name>
</gene>
<reference evidence="3" key="2">
    <citation type="submission" date="2020-09" db="EMBL/GenBank/DDBJ databases">
        <authorList>
            <person name="Sun Q."/>
            <person name="Zhou Y."/>
        </authorList>
    </citation>
    <scope>NUCLEOTIDE SEQUENCE</scope>
    <source>
        <strain evidence="3">CGMCC 4.7299</strain>
    </source>
</reference>
<dbReference type="AlphaFoldDB" id="A0A8J3FRZ8"/>
<feature type="signal peptide" evidence="2">
    <location>
        <begin position="1"/>
        <end position="40"/>
    </location>
</feature>
<feature type="region of interest" description="Disordered" evidence="1">
    <location>
        <begin position="58"/>
        <end position="81"/>
    </location>
</feature>
<keyword evidence="4" id="KW-1185">Reference proteome</keyword>
<proteinExistence type="predicted"/>
<reference evidence="3" key="1">
    <citation type="journal article" date="2014" name="Int. J. Syst. Evol. Microbiol.">
        <title>Complete genome sequence of Corynebacterium casei LMG S-19264T (=DSM 44701T), isolated from a smear-ripened cheese.</title>
        <authorList>
            <consortium name="US DOE Joint Genome Institute (JGI-PGF)"/>
            <person name="Walter F."/>
            <person name="Albersmeier A."/>
            <person name="Kalinowski J."/>
            <person name="Ruckert C."/>
        </authorList>
    </citation>
    <scope>NUCLEOTIDE SEQUENCE</scope>
    <source>
        <strain evidence="3">CGMCC 4.7299</strain>
    </source>
</reference>
<evidence type="ECO:0000313" key="4">
    <source>
        <dbReference type="Proteomes" id="UP000656042"/>
    </source>
</evidence>
<dbReference type="Proteomes" id="UP000656042">
    <property type="component" value="Unassembled WGS sequence"/>
</dbReference>
<evidence type="ECO:0000256" key="2">
    <source>
        <dbReference type="SAM" id="SignalP"/>
    </source>
</evidence>
<evidence type="ECO:0000313" key="3">
    <source>
        <dbReference type="EMBL" id="GGL20571.1"/>
    </source>
</evidence>
<protein>
    <submittedName>
        <fullName evidence="3">Uncharacterized protein</fullName>
    </submittedName>
</protein>
<accession>A0A8J3FRZ8</accession>
<dbReference type="EMBL" id="BMMX01000079">
    <property type="protein sequence ID" value="GGL20571.1"/>
    <property type="molecule type" value="Genomic_DNA"/>
</dbReference>
<name>A0A8J3FRZ8_9ACTN</name>
<feature type="chain" id="PRO_5035217380" evidence="2">
    <location>
        <begin position="41"/>
        <end position="369"/>
    </location>
</feature>
<comment type="caution">
    <text evidence="3">The sequence shown here is derived from an EMBL/GenBank/DDBJ whole genome shotgun (WGS) entry which is preliminary data.</text>
</comment>
<keyword evidence="2" id="KW-0732">Signal</keyword>
<evidence type="ECO:0000256" key="1">
    <source>
        <dbReference type="SAM" id="MobiDB-lite"/>
    </source>
</evidence>
<feature type="compositionally biased region" description="Polar residues" evidence="1">
    <location>
        <begin position="58"/>
        <end position="67"/>
    </location>
</feature>
<sequence length="369" mass="39292">MVHLRPETSKPGWKRTHLLPGAILLAVAMLASTTASPASAATPAGGFAAAFDAGNSTVSPAGTSPSPSGDAADTPGPAKVSTDARAYAEALASPDWVKTPSGLMNKECVHKLPEGATVDGDDIVLASGAKRQLDACKHPRLVRPGKAGPTSPAVRAAPDQAVPTSNGWMISTWWNAPTWLRRLYVNYAVPTAPHVNGSTTFLFSSFEPSGGNAIIQPVLTYGPSASGGGNYWYITSWYVWGGNSVYGSNVRVSPGDTIWGAMEGNSCNSDGRNCHWAIRTVNQTAGGESRIDITSYSVYTTAQGGVLESYGAQHCNMLPANHHGVFRNIEIWGPTFNKLTPSWFVWQPDPECSMYEQFTTNSADIWWTE</sequence>
<organism evidence="3 4">
    <name type="scientific">Mangrovihabitans endophyticus</name>
    <dbReference type="NCBI Taxonomy" id="1751298"/>
    <lineage>
        <taxon>Bacteria</taxon>
        <taxon>Bacillati</taxon>
        <taxon>Actinomycetota</taxon>
        <taxon>Actinomycetes</taxon>
        <taxon>Micromonosporales</taxon>
        <taxon>Micromonosporaceae</taxon>
        <taxon>Mangrovihabitans</taxon>
    </lineage>
</organism>